<proteinExistence type="predicted"/>
<dbReference type="InterPro" id="IPR003615">
    <property type="entry name" value="HNH_nuc"/>
</dbReference>
<keyword evidence="3" id="KW-1185">Reference proteome</keyword>
<feature type="region of interest" description="Disordered" evidence="1">
    <location>
        <begin position="1"/>
        <end position="38"/>
    </location>
</feature>
<dbReference type="Proteomes" id="UP000576821">
    <property type="component" value="Unassembled WGS sequence"/>
</dbReference>
<dbReference type="CDD" id="cd00085">
    <property type="entry name" value="HNHc"/>
    <property type="match status" value="1"/>
</dbReference>
<dbReference type="Gene3D" id="1.10.30.50">
    <property type="match status" value="1"/>
</dbReference>
<sequence length="316" mass="34660">MRRVDRTSIAAPQSLEPGGAGPDERKKAADHRTDPDPKKKAFKYKAYKGADVRLALETLFHGKCAYCEAPYAAMMPVDIEHYRPKGAVAEDDTHEGYWWLAMAWDNLLPSCIDCNRKREQRLFRVSANLADLAAATKPVRLQAGKKDSFPLAATGTRARDETGDVTAEHALLLDPCRDDPARFLCYSFDPAHPAGLIVPTGAPGDAERGAVSIQIFGLNRQRLVEDRTRLLRRLEFLGDMAIDLAASIARLEEPAAKDAIAGTPAEGVSTRLRLLRDRTLQELKAATDERSPYASMASAWLDAFKARLAPPPTAAP</sequence>
<protein>
    <submittedName>
        <fullName evidence="2">Uncharacterized protein (TIGR02646 family)</fullName>
    </submittedName>
</protein>
<gene>
    <name evidence="2" type="ORF">FHS54_001323</name>
</gene>
<dbReference type="RefSeq" id="WP_167302993.1">
    <property type="nucleotide sequence ID" value="NZ_JAASQR010000002.1"/>
</dbReference>
<dbReference type="AlphaFoldDB" id="A0A846M2G8"/>
<comment type="caution">
    <text evidence="2">The sequence shown here is derived from an EMBL/GenBank/DDBJ whole genome shotgun (WGS) entry which is preliminary data.</text>
</comment>
<dbReference type="EMBL" id="JAASQR010000002">
    <property type="protein sequence ID" value="NIJ16357.1"/>
    <property type="molecule type" value="Genomic_DNA"/>
</dbReference>
<organism evidence="2 3">
    <name type="scientific">Sphingobium vermicomposti</name>
    <dbReference type="NCBI Taxonomy" id="529005"/>
    <lineage>
        <taxon>Bacteria</taxon>
        <taxon>Pseudomonadati</taxon>
        <taxon>Pseudomonadota</taxon>
        <taxon>Alphaproteobacteria</taxon>
        <taxon>Sphingomonadales</taxon>
        <taxon>Sphingomonadaceae</taxon>
        <taxon>Sphingobium</taxon>
    </lineage>
</organism>
<reference evidence="2 3" key="1">
    <citation type="submission" date="2020-03" db="EMBL/GenBank/DDBJ databases">
        <title>Genomic Encyclopedia of Type Strains, Phase IV (KMG-IV): sequencing the most valuable type-strain genomes for metagenomic binning, comparative biology and taxonomic classification.</title>
        <authorList>
            <person name="Goeker M."/>
        </authorList>
    </citation>
    <scope>NUCLEOTIDE SEQUENCE [LARGE SCALE GENOMIC DNA]</scope>
    <source>
        <strain evidence="2 3">DSM 21299</strain>
    </source>
</reference>
<evidence type="ECO:0000313" key="3">
    <source>
        <dbReference type="Proteomes" id="UP000576821"/>
    </source>
</evidence>
<evidence type="ECO:0000313" key="2">
    <source>
        <dbReference type="EMBL" id="NIJ16357.1"/>
    </source>
</evidence>
<name>A0A846M2G8_9SPHN</name>
<accession>A0A846M2G8</accession>
<evidence type="ECO:0000256" key="1">
    <source>
        <dbReference type="SAM" id="MobiDB-lite"/>
    </source>
</evidence>
<feature type="compositionally biased region" description="Basic and acidic residues" evidence="1">
    <location>
        <begin position="22"/>
        <end position="38"/>
    </location>
</feature>